<organism evidence="10 11">
    <name type="scientific">Filimonas effusa</name>
    <dbReference type="NCBI Taxonomy" id="2508721"/>
    <lineage>
        <taxon>Bacteria</taxon>
        <taxon>Pseudomonadati</taxon>
        <taxon>Bacteroidota</taxon>
        <taxon>Chitinophagia</taxon>
        <taxon>Chitinophagales</taxon>
        <taxon>Chitinophagaceae</taxon>
        <taxon>Filimonas</taxon>
    </lineage>
</organism>
<keyword evidence="8" id="KW-0732">Signal</keyword>
<evidence type="ECO:0000256" key="7">
    <source>
        <dbReference type="PROSITE-ProRule" id="PRU01379"/>
    </source>
</evidence>
<keyword evidence="3" id="KW-0645">Protease</keyword>
<dbReference type="CDD" id="cd06238">
    <property type="entry name" value="M14-like"/>
    <property type="match status" value="1"/>
</dbReference>
<protein>
    <submittedName>
        <fullName evidence="10">Zinc carboxypeptidase</fullName>
    </submittedName>
</protein>
<gene>
    <name evidence="10" type="ORF">ESB13_11775</name>
</gene>
<dbReference type="SUPFAM" id="SSF52317">
    <property type="entry name" value="Class I glutamine amidotransferase-like"/>
    <property type="match status" value="1"/>
</dbReference>
<dbReference type="GO" id="GO:0006508">
    <property type="term" value="P:proteolysis"/>
    <property type="evidence" value="ECO:0007669"/>
    <property type="project" value="UniProtKB-KW"/>
</dbReference>
<keyword evidence="11" id="KW-1185">Reference proteome</keyword>
<evidence type="ECO:0000313" key="11">
    <source>
        <dbReference type="Proteomes" id="UP000290545"/>
    </source>
</evidence>
<dbReference type="PROSITE" id="PS52035">
    <property type="entry name" value="PEPTIDASE_M14"/>
    <property type="match status" value="1"/>
</dbReference>
<keyword evidence="5" id="KW-0862">Zinc</keyword>
<keyword evidence="6" id="KW-0482">Metalloprotease</keyword>
<comment type="caution">
    <text evidence="10">The sequence shown here is derived from an EMBL/GenBank/DDBJ whole genome shotgun (WGS) entry which is preliminary data.</text>
</comment>
<dbReference type="Gene3D" id="3.40.630.10">
    <property type="entry name" value="Zn peptidases"/>
    <property type="match status" value="1"/>
</dbReference>
<dbReference type="OrthoDB" id="9758209at2"/>
<dbReference type="SUPFAM" id="SSF53187">
    <property type="entry name" value="Zn-dependent exopeptidases"/>
    <property type="match status" value="1"/>
</dbReference>
<keyword evidence="10" id="KW-0121">Carboxypeptidase</keyword>
<evidence type="ECO:0000256" key="3">
    <source>
        <dbReference type="ARBA" id="ARBA00022670"/>
    </source>
</evidence>
<reference evidence="10 11" key="1">
    <citation type="submission" date="2019-01" db="EMBL/GenBank/DDBJ databases">
        <title>Filimonas sp. strain TTM-71.</title>
        <authorList>
            <person name="Chen W.-M."/>
        </authorList>
    </citation>
    <scope>NUCLEOTIDE SEQUENCE [LARGE SCALE GENOMIC DNA]</scope>
    <source>
        <strain evidence="10 11">TTM-71</strain>
    </source>
</reference>
<proteinExistence type="inferred from homology"/>
<evidence type="ECO:0000259" key="9">
    <source>
        <dbReference type="PROSITE" id="PS52035"/>
    </source>
</evidence>
<dbReference type="Pfam" id="PF00246">
    <property type="entry name" value="Peptidase_M14"/>
    <property type="match status" value="1"/>
</dbReference>
<dbReference type="GO" id="GO:0005615">
    <property type="term" value="C:extracellular space"/>
    <property type="evidence" value="ECO:0007669"/>
    <property type="project" value="TreeGrafter"/>
</dbReference>
<feature type="chain" id="PRO_5020436683" evidence="8">
    <location>
        <begin position="20"/>
        <end position="833"/>
    </location>
</feature>
<dbReference type="PANTHER" id="PTHR11705:SF143">
    <property type="entry name" value="SLL0236 PROTEIN"/>
    <property type="match status" value="1"/>
</dbReference>
<evidence type="ECO:0000313" key="10">
    <source>
        <dbReference type="EMBL" id="RXK82811.1"/>
    </source>
</evidence>
<dbReference type="EMBL" id="SDHZ01000002">
    <property type="protein sequence ID" value="RXK82811.1"/>
    <property type="molecule type" value="Genomic_DNA"/>
</dbReference>
<dbReference type="PANTHER" id="PTHR11705">
    <property type="entry name" value="PROTEASE FAMILY M14 CARBOXYPEPTIDASE A,B"/>
    <property type="match status" value="1"/>
</dbReference>
<evidence type="ECO:0000256" key="4">
    <source>
        <dbReference type="ARBA" id="ARBA00022801"/>
    </source>
</evidence>
<accession>A0A4Q1D596</accession>
<dbReference type="InterPro" id="IPR000834">
    <property type="entry name" value="Peptidase_M14"/>
</dbReference>
<dbReference type="InterPro" id="IPR029062">
    <property type="entry name" value="Class_I_gatase-like"/>
</dbReference>
<evidence type="ECO:0000256" key="5">
    <source>
        <dbReference type="ARBA" id="ARBA00022833"/>
    </source>
</evidence>
<evidence type="ECO:0000256" key="6">
    <source>
        <dbReference type="ARBA" id="ARBA00023049"/>
    </source>
</evidence>
<evidence type="ECO:0000256" key="1">
    <source>
        <dbReference type="ARBA" id="ARBA00001947"/>
    </source>
</evidence>
<dbReference type="RefSeq" id="WP_129003507.1">
    <property type="nucleotide sequence ID" value="NZ_SDHZ01000002.1"/>
</dbReference>
<dbReference type="GO" id="GO:0008270">
    <property type="term" value="F:zinc ion binding"/>
    <property type="evidence" value="ECO:0007669"/>
    <property type="project" value="InterPro"/>
</dbReference>
<comment type="similarity">
    <text evidence="2 7">Belongs to the peptidase M14 family.</text>
</comment>
<comment type="caution">
    <text evidence="7">Lacks conserved residue(s) required for the propagation of feature annotation.</text>
</comment>
<evidence type="ECO:0000256" key="8">
    <source>
        <dbReference type="SAM" id="SignalP"/>
    </source>
</evidence>
<dbReference type="Proteomes" id="UP000290545">
    <property type="component" value="Unassembled WGS sequence"/>
</dbReference>
<name>A0A4Q1D596_9BACT</name>
<keyword evidence="4" id="KW-0378">Hydrolase</keyword>
<dbReference type="GO" id="GO:0004181">
    <property type="term" value="F:metallocarboxypeptidase activity"/>
    <property type="evidence" value="ECO:0007669"/>
    <property type="project" value="InterPro"/>
</dbReference>
<sequence length="833" mass="94157">MRQIFLFSVLLCCFFTVHAQSVQSPEQFLGYKLGSRYTAHHQVVAYCRAVAAARPDMVKVESYGKTTENRELIVVYISDPSHIAKLGEIQRNNLRLAGSSKDAAATTQAPAVVWLSYNVHGNEPSSSEAAMQTLFALADPANKQTKEWLKQTVVIIDPCINPDGRDRYVNWFNSVVGRKYNVDPQSREHDEPWPGGRSNHYNFDLNRDWAWQTQVESQQRMKKYNEWMPQVHVDFHEQLYNSPYYFAPAAEPLHEVITPWQREFQVLSGKNNARYFDANGWLYFTREEFDLFYPSYGDTYPMYNGAIGMTFEQGGHSRGGLGIVKSDGDTLTLSDRIAHHYTAGLSTIEISAKNAARLVTEYKKFFDDNTAAKDAVYKTYVVTTKNKAQLEGLKRLLHANDIRYGQLASKSFRGLNYFSDKEESFRDEGEHLAITAFQPRSNLLRVLFEPRSRLNDSVTYDITAWAIPYVYNLKAYAVKERLEIQENRTGEPAPAADITSNYGLLIPYNSLQSAQAMAALLQQKVRLRFAQKPFTYKNKVYERGTLLVLKGGNIPEWSAVTNKVCRNFQLQPESVESGFVDQGADFGSSGIHYLHAPRVALLTGEQTSSLGAGEVWAFFDQVLDYPVTLLNTRDLADFSLRNYDVLIMPDGYYDVLNDKNVNDKLRTFVKEGGKLVAIEQAVARLSDEGWGIQPKEEEKDNDSVGSYSMLHRFSEQERDGAAEAIPGAIFRVDLDDSHPLAYGYSGSYYTLKQQSTVYNFLKNGWNVGVLKKENYVSGFVGSRLKPRIKDGLVFGAQGLGKGTVVYLADNPLFRHFWEGGKLLFANAVFLAGQ</sequence>
<dbReference type="SMART" id="SM00631">
    <property type="entry name" value="Zn_pept"/>
    <property type="match status" value="1"/>
</dbReference>
<dbReference type="AlphaFoldDB" id="A0A4Q1D596"/>
<feature type="domain" description="Peptidase M14" evidence="9">
    <location>
        <begin position="36"/>
        <end position="366"/>
    </location>
</feature>
<feature type="signal peptide" evidence="8">
    <location>
        <begin position="1"/>
        <end position="19"/>
    </location>
</feature>
<dbReference type="CDD" id="cd03143">
    <property type="entry name" value="A4_beta-galactosidase_middle_domain"/>
    <property type="match status" value="1"/>
</dbReference>
<evidence type="ECO:0000256" key="2">
    <source>
        <dbReference type="ARBA" id="ARBA00005988"/>
    </source>
</evidence>
<comment type="cofactor">
    <cofactor evidence="1">
        <name>Zn(2+)</name>
        <dbReference type="ChEBI" id="CHEBI:29105"/>
    </cofactor>
</comment>